<sequence>MILRKKYVLMTLKQLNYCREGIAVHGNIRNKNIKRQIPANGKNAPVKICHAYGQTWHLSIYRTFLT</sequence>
<reference evidence="1 2" key="1">
    <citation type="submission" date="2019-10" db="EMBL/GenBank/DDBJ databases">
        <authorList>
            <person name="Karimi E."/>
        </authorList>
    </citation>
    <scope>NUCLEOTIDE SEQUENCE [LARGE SCALE GENOMIC DNA]</scope>
    <source>
        <strain evidence="1">Sphingobacterium sp. 8BC</strain>
    </source>
</reference>
<dbReference type="Proteomes" id="UP000432350">
    <property type="component" value="Unassembled WGS sequence"/>
</dbReference>
<name>A0A654DI96_SPHMU</name>
<dbReference type="EMBL" id="CABWMV010000025">
    <property type="protein sequence ID" value="VXD05040.1"/>
    <property type="molecule type" value="Genomic_DNA"/>
</dbReference>
<evidence type="ECO:0000313" key="1">
    <source>
        <dbReference type="EMBL" id="VXD05040.1"/>
    </source>
</evidence>
<protein>
    <submittedName>
        <fullName evidence="1">Uncharacterized protein</fullName>
    </submittedName>
</protein>
<evidence type="ECO:0000313" key="2">
    <source>
        <dbReference type="Proteomes" id="UP000432350"/>
    </source>
</evidence>
<gene>
    <name evidence="1" type="ORF">SPHINGO8BC_60387</name>
</gene>
<proteinExistence type="predicted"/>
<dbReference type="AlphaFoldDB" id="A0A654DI96"/>
<organism evidence="1 2">
    <name type="scientific">Sphingobacterium multivorum</name>
    <dbReference type="NCBI Taxonomy" id="28454"/>
    <lineage>
        <taxon>Bacteria</taxon>
        <taxon>Pseudomonadati</taxon>
        <taxon>Bacteroidota</taxon>
        <taxon>Sphingobacteriia</taxon>
        <taxon>Sphingobacteriales</taxon>
        <taxon>Sphingobacteriaceae</taxon>
        <taxon>Sphingobacterium</taxon>
    </lineage>
</organism>
<accession>A0A654DI96</accession>